<comment type="caution">
    <text evidence="1">The sequence shown here is derived from an EMBL/GenBank/DDBJ whole genome shotgun (WGS) entry which is preliminary data.</text>
</comment>
<reference evidence="1 2" key="1">
    <citation type="submission" date="2017-03" db="EMBL/GenBank/DDBJ databases">
        <authorList>
            <person name="Afonso C.L."/>
            <person name="Miller P.J."/>
            <person name="Scott M.A."/>
            <person name="Spackman E."/>
            <person name="Goraichik I."/>
            <person name="Dimitrov K.M."/>
            <person name="Suarez D.L."/>
            <person name="Swayne D.E."/>
        </authorList>
    </citation>
    <scope>NUCLEOTIDE SEQUENCE [LARGE SCALE GENOMIC DNA]</scope>
    <source>
        <strain evidence="1 2">DNF00076</strain>
    </source>
</reference>
<sequence length="343" mass="39963">MRALKLTMWMIPLCLSCFSQNTNDVDYTPHIHGTFRGKYEYQPQDQKGRFQVRTARFSLSGNVANNVSYKTEIDLSDKGQIRMLDAYTKITPLERLQITIGQMRVPFTIDAHRSPHQQYFANRSFIAKQVGDVRDVGLTAGYNFKMFVPMRLEVGIFNGSGLTHQVDFWTNKINFSTKLQAFIAGKWNFTLSAQKISPAHLTVMMYDAGMYYHAHGWHAELEYLHKTYAHQAFHDVNSVNTFINYDIPLRRCFFTKVSPLIRYDYMSDHSDGFRYKNGVKDENGTLIINDYKRSRLTGGVTLSIDKPFISDIRLNYEKYFYEQNQFAKISEKDKLVIEVMTRF</sequence>
<dbReference type="AlphaFoldDB" id="A0A2K0XDG6"/>
<name>A0A2K0XDG6_9BACT</name>
<dbReference type="EMBL" id="NBAX01000010">
    <property type="protein sequence ID" value="PNP92576.1"/>
    <property type="molecule type" value="Genomic_DNA"/>
</dbReference>
<evidence type="ECO:0000313" key="2">
    <source>
        <dbReference type="Proteomes" id="UP000236634"/>
    </source>
</evidence>
<dbReference type="Proteomes" id="UP000236634">
    <property type="component" value="Unassembled WGS sequence"/>
</dbReference>
<dbReference type="Gene3D" id="2.40.160.10">
    <property type="entry name" value="Porin"/>
    <property type="match status" value="1"/>
</dbReference>
<protein>
    <submittedName>
        <fullName evidence="1">Porin</fullName>
    </submittedName>
</protein>
<accession>A0A2K0XDG6</accession>
<dbReference type="InterPro" id="IPR023614">
    <property type="entry name" value="Porin_dom_sf"/>
</dbReference>
<organism evidence="1 2">
    <name type="scientific">Hoylesella timonensis</name>
    <dbReference type="NCBI Taxonomy" id="386414"/>
    <lineage>
        <taxon>Bacteria</taxon>
        <taxon>Pseudomonadati</taxon>
        <taxon>Bacteroidota</taxon>
        <taxon>Bacteroidia</taxon>
        <taxon>Bacteroidales</taxon>
        <taxon>Prevotellaceae</taxon>
        <taxon>Hoylesella</taxon>
    </lineage>
</organism>
<dbReference type="RefSeq" id="WP_103003928.1">
    <property type="nucleotide sequence ID" value="NZ_NBAX01000010.1"/>
</dbReference>
<dbReference type="Pfam" id="PF07396">
    <property type="entry name" value="Porin_O_P"/>
    <property type="match status" value="1"/>
</dbReference>
<evidence type="ECO:0000313" key="1">
    <source>
        <dbReference type="EMBL" id="PNP92576.1"/>
    </source>
</evidence>
<gene>
    <name evidence="1" type="ORF">BFS16_10565</name>
</gene>
<proteinExistence type="predicted"/>
<dbReference type="InterPro" id="IPR010870">
    <property type="entry name" value="Porin_O/P"/>
</dbReference>
<dbReference type="SUPFAM" id="SSF56935">
    <property type="entry name" value="Porins"/>
    <property type="match status" value="1"/>
</dbReference>